<comment type="caution">
    <text evidence="2">The sequence shown here is derived from an EMBL/GenBank/DDBJ whole genome shotgun (WGS) entry which is preliminary data.</text>
</comment>
<accession>A0A4Z2GW29</accession>
<dbReference type="AlphaFoldDB" id="A0A4Z2GW29"/>
<evidence type="ECO:0000313" key="2">
    <source>
        <dbReference type="EMBL" id="TNN56973.1"/>
    </source>
</evidence>
<dbReference type="EMBL" id="SRLO01000416">
    <property type="protein sequence ID" value="TNN56973.1"/>
    <property type="molecule type" value="Genomic_DNA"/>
</dbReference>
<name>A0A4Z2GW29_9TELE</name>
<dbReference type="Proteomes" id="UP000314294">
    <property type="component" value="Unassembled WGS sequence"/>
</dbReference>
<feature type="compositionally biased region" description="Pro residues" evidence="1">
    <location>
        <begin position="13"/>
        <end position="33"/>
    </location>
</feature>
<reference evidence="2 3" key="1">
    <citation type="submission" date="2019-03" db="EMBL/GenBank/DDBJ databases">
        <title>First draft genome of Liparis tanakae, snailfish: a comprehensive survey of snailfish specific genes.</title>
        <authorList>
            <person name="Kim W."/>
            <person name="Song I."/>
            <person name="Jeong J.-H."/>
            <person name="Kim D."/>
            <person name="Kim S."/>
            <person name="Ryu S."/>
            <person name="Song J.Y."/>
            <person name="Lee S.K."/>
        </authorList>
    </citation>
    <scope>NUCLEOTIDE SEQUENCE [LARGE SCALE GENOMIC DNA]</scope>
    <source>
        <tissue evidence="2">Muscle</tissue>
    </source>
</reference>
<evidence type="ECO:0000256" key="1">
    <source>
        <dbReference type="SAM" id="MobiDB-lite"/>
    </source>
</evidence>
<sequence>MSSLGSIVAPSTPSEPGPSSPPECPGSGPPPPSRHFRASRWPSSSAAASFIPAQRKPHRRRPSPPRSSFICLQSGGTRGQTGRGRTGRGRTEREAGCVGEKSRFLGGDDAPMLCSPYSLN</sequence>
<evidence type="ECO:0000313" key="3">
    <source>
        <dbReference type="Proteomes" id="UP000314294"/>
    </source>
</evidence>
<keyword evidence="3" id="KW-1185">Reference proteome</keyword>
<proteinExistence type="predicted"/>
<gene>
    <name evidence="2" type="ORF">EYF80_032783</name>
</gene>
<feature type="compositionally biased region" description="Basic and acidic residues" evidence="1">
    <location>
        <begin position="89"/>
        <end position="103"/>
    </location>
</feature>
<organism evidence="2 3">
    <name type="scientific">Liparis tanakae</name>
    <name type="common">Tanaka's snailfish</name>
    <dbReference type="NCBI Taxonomy" id="230148"/>
    <lineage>
        <taxon>Eukaryota</taxon>
        <taxon>Metazoa</taxon>
        <taxon>Chordata</taxon>
        <taxon>Craniata</taxon>
        <taxon>Vertebrata</taxon>
        <taxon>Euteleostomi</taxon>
        <taxon>Actinopterygii</taxon>
        <taxon>Neopterygii</taxon>
        <taxon>Teleostei</taxon>
        <taxon>Neoteleostei</taxon>
        <taxon>Acanthomorphata</taxon>
        <taxon>Eupercaria</taxon>
        <taxon>Perciformes</taxon>
        <taxon>Cottioidei</taxon>
        <taxon>Cottales</taxon>
        <taxon>Liparidae</taxon>
        <taxon>Liparis</taxon>
    </lineage>
</organism>
<protein>
    <submittedName>
        <fullName evidence="2">Uncharacterized protein</fullName>
    </submittedName>
</protein>
<feature type="region of interest" description="Disordered" evidence="1">
    <location>
        <begin position="1"/>
        <end position="120"/>
    </location>
</feature>